<dbReference type="InterPro" id="IPR003609">
    <property type="entry name" value="Pan_app"/>
</dbReference>
<evidence type="ECO:0000259" key="22">
    <source>
        <dbReference type="PROSITE" id="PS50927"/>
    </source>
</evidence>
<organism evidence="24 25">
    <name type="scientific">Buddleja alternifolia</name>
    <dbReference type="NCBI Taxonomy" id="168488"/>
    <lineage>
        <taxon>Eukaryota</taxon>
        <taxon>Viridiplantae</taxon>
        <taxon>Streptophyta</taxon>
        <taxon>Embryophyta</taxon>
        <taxon>Tracheophyta</taxon>
        <taxon>Spermatophyta</taxon>
        <taxon>Magnoliopsida</taxon>
        <taxon>eudicotyledons</taxon>
        <taxon>Gunneridae</taxon>
        <taxon>Pentapetalae</taxon>
        <taxon>asterids</taxon>
        <taxon>lamiids</taxon>
        <taxon>Lamiales</taxon>
        <taxon>Scrophulariaceae</taxon>
        <taxon>Buddlejeae</taxon>
        <taxon>Buddleja</taxon>
    </lineage>
</organism>
<comment type="catalytic activity">
    <reaction evidence="19">
        <text>L-seryl-[protein] + ATP = O-phospho-L-seryl-[protein] + ADP + H(+)</text>
        <dbReference type="Rhea" id="RHEA:17989"/>
        <dbReference type="Rhea" id="RHEA-COMP:9863"/>
        <dbReference type="Rhea" id="RHEA-COMP:11604"/>
        <dbReference type="ChEBI" id="CHEBI:15378"/>
        <dbReference type="ChEBI" id="CHEBI:29999"/>
        <dbReference type="ChEBI" id="CHEBI:30616"/>
        <dbReference type="ChEBI" id="CHEBI:83421"/>
        <dbReference type="ChEBI" id="CHEBI:456216"/>
        <dbReference type="EC" id="2.7.11.1"/>
    </reaction>
</comment>
<keyword evidence="14 20" id="KW-0472">Membrane</keyword>
<keyword evidence="7 20" id="KW-0812">Transmembrane</keyword>
<feature type="signal peptide" evidence="21">
    <location>
        <begin position="1"/>
        <end position="25"/>
    </location>
</feature>
<evidence type="ECO:0000256" key="21">
    <source>
        <dbReference type="SAM" id="SignalP"/>
    </source>
</evidence>
<evidence type="ECO:0000256" key="1">
    <source>
        <dbReference type="ARBA" id="ARBA00004251"/>
    </source>
</evidence>
<dbReference type="SMART" id="SM00473">
    <property type="entry name" value="PAN_AP"/>
    <property type="match status" value="1"/>
</dbReference>
<comment type="subcellular location">
    <subcellularLocation>
        <location evidence="1">Cell membrane</location>
        <topology evidence="1">Single-pass type I membrane protein</topology>
    </subcellularLocation>
</comment>
<evidence type="ECO:0000256" key="11">
    <source>
        <dbReference type="ARBA" id="ARBA00022777"/>
    </source>
</evidence>
<keyword evidence="5" id="KW-0597">Phosphoprotein</keyword>
<dbReference type="Pfam" id="PF08276">
    <property type="entry name" value="PAN_2"/>
    <property type="match status" value="1"/>
</dbReference>
<dbReference type="InterPro" id="IPR000858">
    <property type="entry name" value="S_locus_glycoprot_dom"/>
</dbReference>
<evidence type="ECO:0000256" key="17">
    <source>
        <dbReference type="ARBA" id="ARBA00023180"/>
    </source>
</evidence>
<proteinExistence type="predicted"/>
<dbReference type="Pfam" id="PF01453">
    <property type="entry name" value="B_lectin"/>
    <property type="match status" value="1"/>
</dbReference>
<evidence type="ECO:0000256" key="9">
    <source>
        <dbReference type="ARBA" id="ARBA00022734"/>
    </source>
</evidence>
<evidence type="ECO:0000256" key="20">
    <source>
        <dbReference type="SAM" id="Phobius"/>
    </source>
</evidence>
<dbReference type="PANTHER" id="PTHR32444:SF118">
    <property type="entry name" value="OS09G0551150 PROTEIN"/>
    <property type="match status" value="1"/>
</dbReference>
<evidence type="ECO:0000256" key="14">
    <source>
        <dbReference type="ARBA" id="ARBA00023136"/>
    </source>
</evidence>
<evidence type="ECO:0000256" key="15">
    <source>
        <dbReference type="ARBA" id="ARBA00023157"/>
    </source>
</evidence>
<evidence type="ECO:0000256" key="6">
    <source>
        <dbReference type="ARBA" id="ARBA00022679"/>
    </source>
</evidence>
<evidence type="ECO:0000256" key="19">
    <source>
        <dbReference type="ARBA" id="ARBA00048679"/>
    </source>
</evidence>
<evidence type="ECO:0000256" key="4">
    <source>
        <dbReference type="ARBA" id="ARBA00022527"/>
    </source>
</evidence>
<dbReference type="SUPFAM" id="SSF51110">
    <property type="entry name" value="alpha-D-mannose-specific plant lectins"/>
    <property type="match status" value="1"/>
</dbReference>
<feature type="transmembrane region" description="Helical" evidence="20">
    <location>
        <begin position="439"/>
        <end position="459"/>
    </location>
</feature>
<feature type="domain" description="Apple" evidence="23">
    <location>
        <begin position="334"/>
        <end position="418"/>
    </location>
</feature>
<dbReference type="GO" id="GO:0005886">
    <property type="term" value="C:plasma membrane"/>
    <property type="evidence" value="ECO:0007669"/>
    <property type="project" value="UniProtKB-SubCell"/>
</dbReference>
<keyword evidence="13 20" id="KW-1133">Transmembrane helix</keyword>
<evidence type="ECO:0000256" key="16">
    <source>
        <dbReference type="ARBA" id="ARBA00023170"/>
    </source>
</evidence>
<keyword evidence="6" id="KW-0808">Transferase</keyword>
<keyword evidence="9" id="KW-0430">Lectin</keyword>
<name>A0AAV6W932_9LAMI</name>
<dbReference type="PROSITE" id="PS50948">
    <property type="entry name" value="PAN"/>
    <property type="match status" value="1"/>
</dbReference>
<dbReference type="Proteomes" id="UP000826271">
    <property type="component" value="Unassembled WGS sequence"/>
</dbReference>
<dbReference type="CDD" id="cd00028">
    <property type="entry name" value="B_lectin"/>
    <property type="match status" value="1"/>
</dbReference>
<sequence>MSFPQFTLLLYAIIHALTFLKFSLGADTLFPDQKIVNGQTLISQNQIFEMGFFSPGTSIKGFLGIWYKSTPGVVVWVANRNNPMPDSQGVLLSIARNGTLVISRDGGIIWSLNSSGSASHPILQLLDTGNLVVMDNANKSSYIWQSFDYPTDTRLPGMKMVDDPATGEEKYLTSWRSPDDPSPGDFVYKIENQGLAEMVILRVGIKRYRTGPWNGLYMSGAALRNQPFFKSNSVFKKDILTYILEPYSSSNIYRTTMEQSGFVRRYRMNERRDDWNIVLTLPFDPCDYYAQCGPYGVCSSEKEPMCECLKGFAKGGQRHWDWSKGCTRSMPLNCEDGDGFLEVKAVKFPDLLKFWLNTSMSLSECRGECLKNCNCTAYANPYLTNGGSGCLMWFGDLIDIREIRGVDSRQIMYIRLPVSELESDNNLGEGKKKKKPGKLIIILAAAGVLVSCLICLVMLNCQRRSMAYGANDTACVPWFVAQRLRMAPAFKPTPWRAFCMAVMERKQGYGVNGRMPVMSSVLFMLASEGAVLPEPKEPGFFMETSSSSNVEDYVDISTSKESKKSSMTITDLELR</sequence>
<evidence type="ECO:0000313" key="24">
    <source>
        <dbReference type="EMBL" id="KAG8365052.1"/>
    </source>
</evidence>
<evidence type="ECO:0000256" key="10">
    <source>
        <dbReference type="ARBA" id="ARBA00022741"/>
    </source>
</evidence>
<evidence type="ECO:0000256" key="8">
    <source>
        <dbReference type="ARBA" id="ARBA00022729"/>
    </source>
</evidence>
<dbReference type="InterPro" id="IPR036426">
    <property type="entry name" value="Bulb-type_lectin_dom_sf"/>
</dbReference>
<protein>
    <recommendedName>
        <fullName evidence="2">non-specific serine/threonine protein kinase</fullName>
        <ecNumber evidence="2">2.7.11.1</ecNumber>
    </recommendedName>
</protein>
<dbReference type="EMBL" id="WHWC01000018">
    <property type="protein sequence ID" value="KAG8365052.1"/>
    <property type="molecule type" value="Genomic_DNA"/>
</dbReference>
<keyword evidence="17" id="KW-0325">Glycoprotein</keyword>
<feature type="chain" id="PRO_5043619384" description="non-specific serine/threonine protein kinase" evidence="21">
    <location>
        <begin position="26"/>
        <end position="575"/>
    </location>
</feature>
<dbReference type="SMART" id="SM00108">
    <property type="entry name" value="B_lectin"/>
    <property type="match status" value="1"/>
</dbReference>
<evidence type="ECO:0000313" key="25">
    <source>
        <dbReference type="Proteomes" id="UP000826271"/>
    </source>
</evidence>
<dbReference type="GO" id="GO:0005524">
    <property type="term" value="F:ATP binding"/>
    <property type="evidence" value="ECO:0007669"/>
    <property type="project" value="UniProtKB-KW"/>
</dbReference>
<gene>
    <name evidence="24" type="ORF">BUALT_Bualt18G0062900</name>
</gene>
<dbReference type="GO" id="GO:0030246">
    <property type="term" value="F:carbohydrate binding"/>
    <property type="evidence" value="ECO:0007669"/>
    <property type="project" value="UniProtKB-KW"/>
</dbReference>
<dbReference type="Gene3D" id="2.90.10.10">
    <property type="entry name" value="Bulb-type lectin domain"/>
    <property type="match status" value="1"/>
</dbReference>
<dbReference type="AlphaFoldDB" id="A0AAV6W932"/>
<keyword evidence="4" id="KW-0723">Serine/threonine-protein kinase</keyword>
<dbReference type="GO" id="GO:0004674">
    <property type="term" value="F:protein serine/threonine kinase activity"/>
    <property type="evidence" value="ECO:0007669"/>
    <property type="project" value="UniProtKB-KW"/>
</dbReference>
<evidence type="ECO:0000256" key="3">
    <source>
        <dbReference type="ARBA" id="ARBA00022475"/>
    </source>
</evidence>
<keyword evidence="10" id="KW-0547">Nucleotide-binding</keyword>
<keyword evidence="16" id="KW-0675">Receptor</keyword>
<feature type="domain" description="Bulb-type lectin" evidence="22">
    <location>
        <begin position="26"/>
        <end position="146"/>
    </location>
</feature>
<evidence type="ECO:0000256" key="2">
    <source>
        <dbReference type="ARBA" id="ARBA00012513"/>
    </source>
</evidence>
<comment type="caution">
    <text evidence="24">The sequence shown here is derived from an EMBL/GenBank/DDBJ whole genome shotgun (WGS) entry which is preliminary data.</text>
</comment>
<dbReference type="InterPro" id="IPR001480">
    <property type="entry name" value="Bulb-type_lectin_dom"/>
</dbReference>
<keyword evidence="25" id="KW-1185">Reference proteome</keyword>
<evidence type="ECO:0000259" key="23">
    <source>
        <dbReference type="PROSITE" id="PS50948"/>
    </source>
</evidence>
<dbReference type="PANTHER" id="PTHR32444">
    <property type="entry name" value="BULB-TYPE LECTIN DOMAIN-CONTAINING PROTEIN"/>
    <property type="match status" value="1"/>
</dbReference>
<keyword evidence="11" id="KW-0418">Kinase</keyword>
<evidence type="ECO:0000256" key="12">
    <source>
        <dbReference type="ARBA" id="ARBA00022840"/>
    </source>
</evidence>
<dbReference type="FunFam" id="2.90.10.10:FF:000009">
    <property type="entry name" value="Receptor-like serine/threonine-protein kinase SD1-8"/>
    <property type="match status" value="1"/>
</dbReference>
<evidence type="ECO:0000256" key="18">
    <source>
        <dbReference type="ARBA" id="ARBA00047899"/>
    </source>
</evidence>
<evidence type="ECO:0000256" key="7">
    <source>
        <dbReference type="ARBA" id="ARBA00022692"/>
    </source>
</evidence>
<keyword evidence="8 21" id="KW-0732">Signal</keyword>
<evidence type="ECO:0000256" key="5">
    <source>
        <dbReference type="ARBA" id="ARBA00022553"/>
    </source>
</evidence>
<comment type="catalytic activity">
    <reaction evidence="18">
        <text>L-threonyl-[protein] + ATP = O-phospho-L-threonyl-[protein] + ADP + H(+)</text>
        <dbReference type="Rhea" id="RHEA:46608"/>
        <dbReference type="Rhea" id="RHEA-COMP:11060"/>
        <dbReference type="Rhea" id="RHEA-COMP:11605"/>
        <dbReference type="ChEBI" id="CHEBI:15378"/>
        <dbReference type="ChEBI" id="CHEBI:30013"/>
        <dbReference type="ChEBI" id="CHEBI:30616"/>
        <dbReference type="ChEBI" id="CHEBI:61977"/>
        <dbReference type="ChEBI" id="CHEBI:456216"/>
        <dbReference type="EC" id="2.7.11.1"/>
    </reaction>
</comment>
<dbReference type="PROSITE" id="PS50927">
    <property type="entry name" value="BULB_LECTIN"/>
    <property type="match status" value="1"/>
</dbReference>
<dbReference type="GO" id="GO:0048544">
    <property type="term" value="P:recognition of pollen"/>
    <property type="evidence" value="ECO:0007669"/>
    <property type="project" value="InterPro"/>
</dbReference>
<keyword evidence="3" id="KW-1003">Cell membrane</keyword>
<evidence type="ECO:0000256" key="13">
    <source>
        <dbReference type="ARBA" id="ARBA00022989"/>
    </source>
</evidence>
<reference evidence="24" key="1">
    <citation type="submission" date="2019-10" db="EMBL/GenBank/DDBJ databases">
        <authorList>
            <person name="Zhang R."/>
            <person name="Pan Y."/>
            <person name="Wang J."/>
            <person name="Ma R."/>
            <person name="Yu S."/>
        </authorList>
    </citation>
    <scope>NUCLEOTIDE SEQUENCE</scope>
    <source>
        <strain evidence="24">LA-IB0</strain>
        <tissue evidence="24">Leaf</tissue>
    </source>
</reference>
<keyword evidence="12" id="KW-0067">ATP-binding</keyword>
<dbReference type="EC" id="2.7.11.1" evidence="2"/>
<dbReference type="Pfam" id="PF00954">
    <property type="entry name" value="S_locus_glycop"/>
    <property type="match status" value="1"/>
</dbReference>
<dbReference type="CDD" id="cd01098">
    <property type="entry name" value="PAN_AP_plant"/>
    <property type="match status" value="1"/>
</dbReference>
<keyword evidence="15" id="KW-1015">Disulfide bond</keyword>
<accession>A0AAV6W932</accession>